<proteinExistence type="predicted"/>
<dbReference type="PaxDb" id="121845-A0A3Q0IN36"/>
<reference evidence="2" key="1">
    <citation type="submission" date="2025-08" db="UniProtKB">
        <authorList>
            <consortium name="RefSeq"/>
        </authorList>
    </citation>
    <scope>IDENTIFICATION</scope>
</reference>
<dbReference type="KEGG" id="dci:113466472"/>
<organism evidence="1 2">
    <name type="scientific">Diaphorina citri</name>
    <name type="common">Asian citrus psyllid</name>
    <dbReference type="NCBI Taxonomy" id="121845"/>
    <lineage>
        <taxon>Eukaryota</taxon>
        <taxon>Metazoa</taxon>
        <taxon>Ecdysozoa</taxon>
        <taxon>Arthropoda</taxon>
        <taxon>Hexapoda</taxon>
        <taxon>Insecta</taxon>
        <taxon>Pterygota</taxon>
        <taxon>Neoptera</taxon>
        <taxon>Paraneoptera</taxon>
        <taxon>Hemiptera</taxon>
        <taxon>Sternorrhyncha</taxon>
        <taxon>Psylloidea</taxon>
        <taxon>Psyllidae</taxon>
        <taxon>Diaphorininae</taxon>
        <taxon>Diaphorina</taxon>
    </lineage>
</organism>
<gene>
    <name evidence="2" type="primary">LOC113466472</name>
</gene>
<dbReference type="Proteomes" id="UP000079169">
    <property type="component" value="Unplaced"/>
</dbReference>
<evidence type="ECO:0000313" key="1">
    <source>
        <dbReference type="Proteomes" id="UP000079169"/>
    </source>
</evidence>
<accession>A0A3Q0IN36</accession>
<evidence type="ECO:0000313" key="2">
    <source>
        <dbReference type="RefSeq" id="XP_026677716.1"/>
    </source>
</evidence>
<dbReference type="GeneID" id="113466472"/>
<keyword evidence="1" id="KW-1185">Reference proteome</keyword>
<protein>
    <submittedName>
        <fullName evidence="2">Uncharacterized protein LOC113466472</fullName>
    </submittedName>
</protein>
<dbReference type="AlphaFoldDB" id="A0A3Q0IN36"/>
<sequence length="115" mass="13622">MAAYFNTDLPLVKLRFLGQLRLAGEKFSILSFGTKDTLWHFFCFCPILKNIRLKYLGKKYIGFYDFLMMIKSLTEKDNGPEMFQMVENLILFYRGAALERNFLKELFAEFDEFEA</sequence>
<dbReference type="RefSeq" id="XP_026677716.1">
    <property type="nucleotide sequence ID" value="XM_026821915.1"/>
</dbReference>
<name>A0A3Q0IN36_DIACI</name>